<dbReference type="SUPFAM" id="SSF47616">
    <property type="entry name" value="GST C-terminal domain-like"/>
    <property type="match status" value="1"/>
</dbReference>
<dbReference type="SFLD" id="SFLDS00019">
    <property type="entry name" value="Glutathione_Transferase_(cytos"/>
    <property type="match status" value="1"/>
</dbReference>
<organism evidence="2 3">
    <name type="scientific">Dispira parvispora</name>
    <dbReference type="NCBI Taxonomy" id="1520584"/>
    <lineage>
        <taxon>Eukaryota</taxon>
        <taxon>Fungi</taxon>
        <taxon>Fungi incertae sedis</taxon>
        <taxon>Zoopagomycota</taxon>
        <taxon>Kickxellomycotina</taxon>
        <taxon>Dimargaritomycetes</taxon>
        <taxon>Dimargaritales</taxon>
        <taxon>Dimargaritaceae</taxon>
        <taxon>Dispira</taxon>
    </lineage>
</organism>
<dbReference type="PANTHER" id="PTHR11571:SF260">
    <property type="entry name" value="GLUTATHIONE S-TRANSFERASE"/>
    <property type="match status" value="1"/>
</dbReference>
<proteinExistence type="predicted"/>
<protein>
    <recommendedName>
        <fullName evidence="1">GST N-terminal domain-containing protein</fullName>
    </recommendedName>
</protein>
<evidence type="ECO:0000313" key="2">
    <source>
        <dbReference type="EMBL" id="KAJ1967711.1"/>
    </source>
</evidence>
<dbReference type="GO" id="GO:0006749">
    <property type="term" value="P:glutathione metabolic process"/>
    <property type="evidence" value="ECO:0007669"/>
    <property type="project" value="TreeGrafter"/>
</dbReference>
<dbReference type="AlphaFoldDB" id="A0A9W8AVI5"/>
<evidence type="ECO:0000313" key="3">
    <source>
        <dbReference type="Proteomes" id="UP001150925"/>
    </source>
</evidence>
<dbReference type="InterPro" id="IPR040079">
    <property type="entry name" value="Glutathione_S-Trfase"/>
</dbReference>
<name>A0A9W8AVI5_9FUNG</name>
<dbReference type="Proteomes" id="UP001150925">
    <property type="component" value="Unassembled WGS sequence"/>
</dbReference>
<dbReference type="EMBL" id="JANBPY010000294">
    <property type="protein sequence ID" value="KAJ1967711.1"/>
    <property type="molecule type" value="Genomic_DNA"/>
</dbReference>
<comment type="caution">
    <text evidence="2">The sequence shown here is derived from an EMBL/GenBank/DDBJ whole genome shotgun (WGS) entry which is preliminary data.</text>
</comment>
<dbReference type="InterPro" id="IPR036249">
    <property type="entry name" value="Thioredoxin-like_sf"/>
</dbReference>
<dbReference type="InterPro" id="IPR050213">
    <property type="entry name" value="GST_superfamily"/>
</dbReference>
<dbReference type="GO" id="GO:0004364">
    <property type="term" value="F:glutathione transferase activity"/>
    <property type="evidence" value="ECO:0007669"/>
    <property type="project" value="TreeGrafter"/>
</dbReference>
<dbReference type="PROSITE" id="PS50404">
    <property type="entry name" value="GST_NTER"/>
    <property type="match status" value="1"/>
</dbReference>
<dbReference type="InterPro" id="IPR036282">
    <property type="entry name" value="Glutathione-S-Trfase_C_sf"/>
</dbReference>
<dbReference type="Gene3D" id="3.40.30.10">
    <property type="entry name" value="Glutaredoxin"/>
    <property type="match status" value="1"/>
</dbReference>
<dbReference type="InterPro" id="IPR004045">
    <property type="entry name" value="Glutathione_S-Trfase_N"/>
</dbReference>
<accession>A0A9W8AVI5</accession>
<sequence>MSKYEVFYFPTTGRAEFARQLLEYSDADWVDRYPKEWPAEKPDTPYGKLPVLYEHQPNGETFMLAETQAIEIYLANKFGLMGESPQEKAQRLSVYLQWYEVTIPFFTERFGSEEIKQSFQDLFIKNFEYLLVKHGELLNKNGTGLYFGEKITAVDIQAFGLFQLFKEHPRFEEVKEHVAPLEKLCETMLKDAKFRKTLENASERNKGYKPL</sequence>
<dbReference type="PANTHER" id="PTHR11571">
    <property type="entry name" value="GLUTATHIONE S-TRANSFERASE"/>
    <property type="match status" value="1"/>
</dbReference>
<dbReference type="OrthoDB" id="414243at2759"/>
<feature type="domain" description="GST N-terminal" evidence="1">
    <location>
        <begin position="2"/>
        <end position="82"/>
    </location>
</feature>
<dbReference type="Gene3D" id="1.20.1050.10">
    <property type="match status" value="1"/>
</dbReference>
<keyword evidence="3" id="KW-1185">Reference proteome</keyword>
<dbReference type="SUPFAM" id="SSF52833">
    <property type="entry name" value="Thioredoxin-like"/>
    <property type="match status" value="1"/>
</dbReference>
<gene>
    <name evidence="2" type="ORF">IWQ62_001684</name>
</gene>
<reference evidence="2" key="1">
    <citation type="submission" date="2022-07" db="EMBL/GenBank/DDBJ databases">
        <title>Phylogenomic reconstructions and comparative analyses of Kickxellomycotina fungi.</title>
        <authorList>
            <person name="Reynolds N.K."/>
            <person name="Stajich J.E."/>
            <person name="Barry K."/>
            <person name="Grigoriev I.V."/>
            <person name="Crous P."/>
            <person name="Smith M.E."/>
        </authorList>
    </citation>
    <scope>NUCLEOTIDE SEQUENCE</scope>
    <source>
        <strain evidence="2">RSA 1196</strain>
    </source>
</reference>
<evidence type="ECO:0000259" key="1">
    <source>
        <dbReference type="PROSITE" id="PS50404"/>
    </source>
</evidence>